<protein>
    <submittedName>
        <fullName evidence="3">16S rRNA (Guanine(966)-N(2))-methyltransferase RsmD</fullName>
    </submittedName>
</protein>
<dbReference type="RefSeq" id="WP_077111018.1">
    <property type="nucleotide sequence ID" value="NZ_JAFBFH010000032.1"/>
</dbReference>
<dbReference type="InterPro" id="IPR029063">
    <property type="entry name" value="SAM-dependent_MTases_sf"/>
</dbReference>
<dbReference type="InterPro" id="IPR004398">
    <property type="entry name" value="RNA_MeTrfase_RsmD"/>
</dbReference>
<dbReference type="NCBIfam" id="TIGR00095">
    <property type="entry name" value="16S rRNA (guanine(966)-N(2))-methyltransferase RsmD"/>
    <property type="match status" value="1"/>
</dbReference>
<evidence type="ECO:0000313" key="3">
    <source>
        <dbReference type="EMBL" id="MBM7716790.1"/>
    </source>
</evidence>
<proteinExistence type="predicted"/>
<keyword evidence="1" id="KW-0489">Methyltransferase</keyword>
<dbReference type="Gene3D" id="3.40.50.150">
    <property type="entry name" value="Vaccinia Virus protein VP39"/>
    <property type="match status" value="1"/>
</dbReference>
<dbReference type="SUPFAM" id="SSF53335">
    <property type="entry name" value="S-adenosyl-L-methionine-dependent methyltransferases"/>
    <property type="match status" value="1"/>
</dbReference>
<dbReference type="Pfam" id="PF03602">
    <property type="entry name" value="Cons_hypoth95"/>
    <property type="match status" value="1"/>
</dbReference>
<gene>
    <name evidence="3" type="ORF">JOC94_003814</name>
</gene>
<sequence>MRIISGSCKGRKLKAVPGTSTRPTTDKMKETIFNWIGPYFNGGLGLDLYAGSGGLGLEALSRGLDRVIFIDSNKFAVQTVKTNISLCGFDDQCEIYQNDARRALKAVTKRGLQFDVIFIDPPYQKQKIAALLEEIDKHSLLKEAGSIICEHDPEVKLPASVGKLIQAKHTDYGMSGLSLYTKEGESE</sequence>
<dbReference type="InterPro" id="IPR002052">
    <property type="entry name" value="DNA_methylase_N6_adenine_CS"/>
</dbReference>
<name>A0ABS2RBS5_9BACI</name>
<dbReference type="Proteomes" id="UP000823485">
    <property type="component" value="Unassembled WGS sequence"/>
</dbReference>
<dbReference type="PIRSF" id="PIRSF004553">
    <property type="entry name" value="CHP00095"/>
    <property type="match status" value="1"/>
</dbReference>
<keyword evidence="4" id="KW-1185">Reference proteome</keyword>
<dbReference type="CDD" id="cd02440">
    <property type="entry name" value="AdoMet_MTases"/>
    <property type="match status" value="1"/>
</dbReference>
<accession>A0ABS2RBS5</accession>
<dbReference type="EMBL" id="JAFBFH010000032">
    <property type="protein sequence ID" value="MBM7716790.1"/>
    <property type="molecule type" value="Genomic_DNA"/>
</dbReference>
<dbReference type="PANTHER" id="PTHR43542:SF1">
    <property type="entry name" value="METHYLTRANSFERASE"/>
    <property type="match status" value="1"/>
</dbReference>
<reference evidence="3 4" key="1">
    <citation type="submission" date="2021-01" db="EMBL/GenBank/DDBJ databases">
        <title>Genomic Encyclopedia of Type Strains, Phase IV (KMG-IV): sequencing the most valuable type-strain genomes for metagenomic binning, comparative biology and taxonomic classification.</title>
        <authorList>
            <person name="Goeker M."/>
        </authorList>
    </citation>
    <scope>NUCLEOTIDE SEQUENCE [LARGE SCALE GENOMIC DNA]</scope>
    <source>
        <strain evidence="3 4">DSM 105453</strain>
    </source>
</reference>
<organism evidence="3 4">
    <name type="scientific">Siminovitchia thermophila</name>
    <dbReference type="NCBI Taxonomy" id="1245522"/>
    <lineage>
        <taxon>Bacteria</taxon>
        <taxon>Bacillati</taxon>
        <taxon>Bacillota</taxon>
        <taxon>Bacilli</taxon>
        <taxon>Bacillales</taxon>
        <taxon>Bacillaceae</taxon>
        <taxon>Siminovitchia</taxon>
    </lineage>
</organism>
<evidence type="ECO:0000256" key="2">
    <source>
        <dbReference type="ARBA" id="ARBA00022679"/>
    </source>
</evidence>
<evidence type="ECO:0000256" key="1">
    <source>
        <dbReference type="ARBA" id="ARBA00022603"/>
    </source>
</evidence>
<dbReference type="PROSITE" id="PS00092">
    <property type="entry name" value="N6_MTASE"/>
    <property type="match status" value="1"/>
</dbReference>
<evidence type="ECO:0000313" key="4">
    <source>
        <dbReference type="Proteomes" id="UP000823485"/>
    </source>
</evidence>
<keyword evidence="2" id="KW-0808">Transferase</keyword>
<dbReference type="PANTHER" id="PTHR43542">
    <property type="entry name" value="METHYLTRANSFERASE"/>
    <property type="match status" value="1"/>
</dbReference>
<comment type="caution">
    <text evidence="3">The sequence shown here is derived from an EMBL/GenBank/DDBJ whole genome shotgun (WGS) entry which is preliminary data.</text>
</comment>